<dbReference type="Proteomes" id="UP000572680">
    <property type="component" value="Unassembled WGS sequence"/>
</dbReference>
<feature type="compositionally biased region" description="Basic and acidic residues" evidence="3">
    <location>
        <begin position="1"/>
        <end position="13"/>
    </location>
</feature>
<evidence type="ECO:0000256" key="3">
    <source>
        <dbReference type="SAM" id="MobiDB-lite"/>
    </source>
</evidence>
<dbReference type="RefSeq" id="WP_182848893.1">
    <property type="nucleotide sequence ID" value="NZ_JACJIA010000019.1"/>
</dbReference>
<evidence type="ECO:0000256" key="1">
    <source>
        <dbReference type="ARBA" id="ARBA00022670"/>
    </source>
</evidence>
<dbReference type="EMBL" id="JACJIA010000019">
    <property type="protein sequence ID" value="MBA8957032.1"/>
    <property type="molecule type" value="Genomic_DNA"/>
</dbReference>
<organism evidence="4 5">
    <name type="scientific">Actinomadura namibiensis</name>
    <dbReference type="NCBI Taxonomy" id="182080"/>
    <lineage>
        <taxon>Bacteria</taxon>
        <taxon>Bacillati</taxon>
        <taxon>Actinomycetota</taxon>
        <taxon>Actinomycetes</taxon>
        <taxon>Streptosporangiales</taxon>
        <taxon>Thermomonosporaceae</taxon>
        <taxon>Actinomadura</taxon>
    </lineage>
</organism>
<dbReference type="AlphaFoldDB" id="A0A7W3LZC4"/>
<reference evidence="4 5" key="1">
    <citation type="submission" date="2020-08" db="EMBL/GenBank/DDBJ databases">
        <title>Genomic Encyclopedia of Type Strains, Phase IV (KMG-IV): sequencing the most valuable type-strain genomes for metagenomic binning, comparative biology and taxonomic classification.</title>
        <authorList>
            <person name="Goeker M."/>
        </authorList>
    </citation>
    <scope>NUCLEOTIDE SEQUENCE [LARGE SCALE GENOMIC DNA]</scope>
    <source>
        <strain evidence="4 5">DSM 44197</strain>
    </source>
</reference>
<dbReference type="PANTHER" id="PTHR43343">
    <property type="entry name" value="PEPTIDASE S12"/>
    <property type="match status" value="1"/>
</dbReference>
<dbReference type="InterPro" id="IPR009003">
    <property type="entry name" value="Peptidase_S1_PA"/>
</dbReference>
<keyword evidence="2 4" id="KW-0378">Hydrolase</keyword>
<accession>A0A7W3LZC4</accession>
<sequence>MSTDPSHRPHPDPWGDPLRPSNTATRADPRLGPPRWEEPAALFPPYPPGPAAWERPVGRPRRVVATAALVAAVTGAAAGIAGAAVAGARFGAEPAASTPVARDGDLRDAAARVQRSVLSISVRGADGGSTGSGFVLDRRGRVLTNAHVVAGGRTITVVLADRRGVRARLVGADAGADIAVLQIDPAAAPPPVEQGSAARLRVGDPVLAVGSPLGLAGTVTSGIVSAAEREVSLGGGRRQEAVQTDASINPGNSGGPLVDSGGRVVGVNTAIATLGEGGRSGSIGIGFAIPIERAALIARRLIG</sequence>
<dbReference type="PANTHER" id="PTHR43343:SF3">
    <property type="entry name" value="PROTEASE DO-LIKE 8, CHLOROPLASTIC"/>
    <property type="match status" value="1"/>
</dbReference>
<protein>
    <submittedName>
        <fullName evidence="4">Putative serine protease PepD</fullName>
        <ecNumber evidence="4">3.4.21.-</ecNumber>
    </submittedName>
</protein>
<dbReference type="Pfam" id="PF13365">
    <property type="entry name" value="Trypsin_2"/>
    <property type="match status" value="1"/>
</dbReference>
<comment type="caution">
    <text evidence="4">The sequence shown here is derived from an EMBL/GenBank/DDBJ whole genome shotgun (WGS) entry which is preliminary data.</text>
</comment>
<gene>
    <name evidence="4" type="ORF">HNR61_008722</name>
</gene>
<dbReference type="GO" id="GO:0006508">
    <property type="term" value="P:proteolysis"/>
    <property type="evidence" value="ECO:0007669"/>
    <property type="project" value="UniProtKB-KW"/>
</dbReference>
<dbReference type="Gene3D" id="2.40.10.120">
    <property type="match status" value="1"/>
</dbReference>
<evidence type="ECO:0000313" key="4">
    <source>
        <dbReference type="EMBL" id="MBA8957032.1"/>
    </source>
</evidence>
<dbReference type="GO" id="GO:0004252">
    <property type="term" value="F:serine-type endopeptidase activity"/>
    <property type="evidence" value="ECO:0007669"/>
    <property type="project" value="InterPro"/>
</dbReference>
<name>A0A7W3LZC4_ACTNM</name>
<keyword evidence="5" id="KW-1185">Reference proteome</keyword>
<dbReference type="EC" id="3.4.21.-" evidence="4"/>
<dbReference type="PRINTS" id="PR00834">
    <property type="entry name" value="PROTEASES2C"/>
</dbReference>
<dbReference type="InterPro" id="IPR001940">
    <property type="entry name" value="Peptidase_S1C"/>
</dbReference>
<evidence type="ECO:0000313" key="5">
    <source>
        <dbReference type="Proteomes" id="UP000572680"/>
    </source>
</evidence>
<feature type="region of interest" description="Disordered" evidence="3">
    <location>
        <begin position="1"/>
        <end position="43"/>
    </location>
</feature>
<evidence type="ECO:0000256" key="2">
    <source>
        <dbReference type="ARBA" id="ARBA00022801"/>
    </source>
</evidence>
<keyword evidence="1 4" id="KW-0645">Protease</keyword>
<dbReference type="InterPro" id="IPR051201">
    <property type="entry name" value="Chloro_Bact_Ser_Proteases"/>
</dbReference>
<proteinExistence type="predicted"/>
<dbReference type="SUPFAM" id="SSF50494">
    <property type="entry name" value="Trypsin-like serine proteases"/>
    <property type="match status" value="1"/>
</dbReference>